<dbReference type="Proteomes" id="UP000289703">
    <property type="component" value="Unassembled WGS sequence"/>
</dbReference>
<dbReference type="EMBL" id="SAXA01000004">
    <property type="protein sequence ID" value="RXQ95821.1"/>
    <property type="molecule type" value="Genomic_DNA"/>
</dbReference>
<dbReference type="CDD" id="cd07563">
    <property type="entry name" value="Peptidase_S41_IRBP"/>
    <property type="match status" value="1"/>
</dbReference>
<dbReference type="InterPro" id="IPR029045">
    <property type="entry name" value="ClpP/crotonase-like_dom_sf"/>
</dbReference>
<evidence type="ECO:0000313" key="3">
    <source>
        <dbReference type="Proteomes" id="UP000289703"/>
    </source>
</evidence>
<dbReference type="Gene3D" id="3.30.750.44">
    <property type="match status" value="1"/>
</dbReference>
<evidence type="ECO:0000259" key="1">
    <source>
        <dbReference type="SMART" id="SM00245"/>
    </source>
</evidence>
<dbReference type="InterPro" id="IPR005151">
    <property type="entry name" value="Tail-specific_protease"/>
</dbReference>
<dbReference type="GO" id="GO:0008236">
    <property type="term" value="F:serine-type peptidase activity"/>
    <property type="evidence" value="ECO:0007669"/>
    <property type="project" value="InterPro"/>
</dbReference>
<organism evidence="2 3">
    <name type="scientific">Ancylomarina salipaludis</name>
    <dbReference type="NCBI Taxonomy" id="2501299"/>
    <lineage>
        <taxon>Bacteria</taxon>
        <taxon>Pseudomonadati</taxon>
        <taxon>Bacteroidota</taxon>
        <taxon>Bacteroidia</taxon>
        <taxon>Marinilabiliales</taxon>
        <taxon>Marinifilaceae</taxon>
        <taxon>Ancylomarina</taxon>
    </lineage>
</organism>
<evidence type="ECO:0000313" key="2">
    <source>
        <dbReference type="EMBL" id="RXQ95821.1"/>
    </source>
</evidence>
<protein>
    <recommendedName>
        <fullName evidence="1">Tail specific protease domain-containing protein</fullName>
    </recommendedName>
</protein>
<dbReference type="PANTHER" id="PTHR11261">
    <property type="entry name" value="INTERPHOTORECEPTOR RETINOID-BINDING PROTEIN"/>
    <property type="match status" value="1"/>
</dbReference>
<proteinExistence type="predicted"/>
<accession>A0A4Q1JNZ2</accession>
<dbReference type="PANTHER" id="PTHR11261:SF3">
    <property type="entry name" value="RETINOL-BINDING PROTEIN 3"/>
    <property type="match status" value="1"/>
</dbReference>
<comment type="caution">
    <text evidence="2">The sequence shown here is derived from an EMBL/GenBank/DDBJ whole genome shotgun (WGS) entry which is preliminary data.</text>
</comment>
<dbReference type="OrthoDB" id="6397760at2"/>
<dbReference type="SMART" id="SM00245">
    <property type="entry name" value="TSPc"/>
    <property type="match status" value="1"/>
</dbReference>
<dbReference type="Pfam" id="PF03572">
    <property type="entry name" value="Peptidase_S41"/>
    <property type="match status" value="1"/>
</dbReference>
<dbReference type="SUPFAM" id="SSF52096">
    <property type="entry name" value="ClpP/crotonase"/>
    <property type="match status" value="1"/>
</dbReference>
<reference evidence="2 3" key="1">
    <citation type="submission" date="2019-01" db="EMBL/GenBank/DDBJ databases">
        <title>Ancylomarina salipaludis sp. nov., isolated from a salt marsh.</title>
        <authorList>
            <person name="Yoon J.-H."/>
        </authorList>
    </citation>
    <scope>NUCLEOTIDE SEQUENCE [LARGE SCALE GENOMIC DNA]</scope>
    <source>
        <strain evidence="2 3">SHSM-M15</strain>
    </source>
</reference>
<dbReference type="Gene3D" id="3.90.226.10">
    <property type="entry name" value="2-enoyl-CoA Hydratase, Chain A, domain 1"/>
    <property type="match status" value="1"/>
</dbReference>
<dbReference type="Pfam" id="PF14684">
    <property type="entry name" value="Tricorn_C1"/>
    <property type="match status" value="1"/>
</dbReference>
<name>A0A4Q1JNZ2_9BACT</name>
<dbReference type="InterPro" id="IPR028204">
    <property type="entry name" value="Tricorn_C1"/>
</dbReference>
<dbReference type="GO" id="GO:0006508">
    <property type="term" value="P:proteolysis"/>
    <property type="evidence" value="ECO:0007669"/>
    <property type="project" value="InterPro"/>
</dbReference>
<feature type="domain" description="Tail specific protease" evidence="1">
    <location>
        <begin position="98"/>
        <end position="311"/>
    </location>
</feature>
<sequence length="337" mass="38321">MKTYYNYLIVFLFIVLTCCQKVDEPVIKSKYDNYFEQFWKDFDQTYSYFSLKQVDWDAVYDASKSKINSETTPAEFENLLADIILSFRDIHVRLITDTQTHSYSNSNLFDRNSPTNANRYLTSVRVNSETMTIGDIQNTNIAYVRVKNLIPTGDFNPLNSVLTELPSKDGLILDLRDNYGGNDGIAKQFVNRLTHKNLIHGYVRVRNGAGRDDFGAWQARQLISDNPVDFNKPITVLTNRFVVSSGEGFVSMMMVLPNTTLIGDTTRGATANPKEFTLANGWKYRVSSWQATTARHQLIEDQGIAPDILVTNTEESMKEGKDLILEKAIDVIQSSNR</sequence>
<gene>
    <name evidence="2" type="ORF">EO244_05800</name>
</gene>
<dbReference type="RefSeq" id="WP_129253714.1">
    <property type="nucleotide sequence ID" value="NZ_SAXA01000004.1"/>
</dbReference>
<dbReference type="AlphaFoldDB" id="A0A4Q1JNZ2"/>
<keyword evidence="3" id="KW-1185">Reference proteome</keyword>